<evidence type="ECO:0000313" key="3">
    <source>
        <dbReference type="Proteomes" id="UP000002945"/>
    </source>
</evidence>
<protein>
    <submittedName>
        <fullName evidence="2">Uncharacterized protein</fullName>
    </submittedName>
</protein>
<gene>
    <name evidence="2" type="ORF">KAOT1_01834</name>
</gene>
<keyword evidence="1" id="KW-0472">Membrane</keyword>
<proteinExistence type="predicted"/>
<evidence type="ECO:0000256" key="1">
    <source>
        <dbReference type="SAM" id="Phobius"/>
    </source>
</evidence>
<dbReference type="EMBL" id="ABIB01000011">
    <property type="protein sequence ID" value="EDP95036.1"/>
    <property type="molecule type" value="Genomic_DNA"/>
</dbReference>
<feature type="transmembrane region" description="Helical" evidence="1">
    <location>
        <begin position="21"/>
        <end position="42"/>
    </location>
</feature>
<sequence length="363" mass="42169">MKTYKSIEETIAEVRKKDRRYNYIVLIFTLVMIAFIITVIVYDQNLKKQEVIIEDNATVIKMNEIELARYKTQQIENERLRRQDSIRTDSITRLVSTLNKELATIKKQLARSSGSSSDKKAVLTNINLAQDKINRITNNISDNTIVRYYKRRRDGNRIENLIQTMKNPSFRLNIKDVPNDNGRYAVNTVWYGSDVNKSELSVLVNSLKNSGVAIKNIKEFDNPRTSGWKSKAIEIGYEAVRPNKTQLTKSEQEILRVSNNNIKYNVRFYSYKPNERIKNQLTTLIKKENYSITVYPDWKEKYAFFSNEPTVFYYDKNIKDIAEKLASTLSDQVSGVTFNVKLGNGYGIKAAEKKNTFIIHYTE</sequence>
<dbReference type="HOGENOM" id="CLU_762436_0_0_10"/>
<name>A9E6H9_9FLAO</name>
<dbReference type="AlphaFoldDB" id="A9E6H9"/>
<dbReference type="Proteomes" id="UP000002945">
    <property type="component" value="Unassembled WGS sequence"/>
</dbReference>
<keyword evidence="3" id="KW-1185">Reference proteome</keyword>
<dbReference type="STRING" id="391587.KAOT1_01834"/>
<accession>A9E6H9</accession>
<comment type="caution">
    <text evidence="2">The sequence shown here is derived from an EMBL/GenBank/DDBJ whole genome shotgun (WGS) entry which is preliminary data.</text>
</comment>
<organism evidence="2 3">
    <name type="scientific">Kordia algicida OT-1</name>
    <dbReference type="NCBI Taxonomy" id="391587"/>
    <lineage>
        <taxon>Bacteria</taxon>
        <taxon>Pseudomonadati</taxon>
        <taxon>Bacteroidota</taxon>
        <taxon>Flavobacteriia</taxon>
        <taxon>Flavobacteriales</taxon>
        <taxon>Flavobacteriaceae</taxon>
        <taxon>Kordia</taxon>
    </lineage>
</organism>
<keyword evidence="1" id="KW-0812">Transmembrane</keyword>
<dbReference type="OrthoDB" id="1451859at2"/>
<reference evidence="2 3" key="1">
    <citation type="journal article" date="2011" name="J. Bacteriol.">
        <title>Genome sequence of the algicidal bacterium Kordia algicida OT-1.</title>
        <authorList>
            <person name="Lee H.S."/>
            <person name="Kang S.G."/>
            <person name="Kwon K.K."/>
            <person name="Lee J.H."/>
            <person name="Kim S.J."/>
        </authorList>
    </citation>
    <scope>NUCLEOTIDE SEQUENCE [LARGE SCALE GENOMIC DNA]</scope>
    <source>
        <strain evidence="2 3">OT-1</strain>
    </source>
</reference>
<keyword evidence="1" id="KW-1133">Transmembrane helix</keyword>
<dbReference type="RefSeq" id="WP_007092942.1">
    <property type="nucleotide sequence ID" value="NZ_CP142125.1"/>
</dbReference>
<evidence type="ECO:0000313" key="2">
    <source>
        <dbReference type="EMBL" id="EDP95036.1"/>
    </source>
</evidence>